<evidence type="ECO:0000313" key="5">
    <source>
        <dbReference type="Proteomes" id="UP001279734"/>
    </source>
</evidence>
<dbReference type="AlphaFoldDB" id="A0AAD3XUX3"/>
<dbReference type="SUPFAM" id="SSF81901">
    <property type="entry name" value="HCP-like"/>
    <property type="match status" value="1"/>
</dbReference>
<dbReference type="Pfam" id="PF13432">
    <property type="entry name" value="TPR_16"/>
    <property type="match status" value="1"/>
</dbReference>
<sequence length="1144" mass="128125">MKHAEEDDEVLLRRLQESVESEPDDPSHHINLGLFLLGRGTELREKAAEHFVLAAKLNPQNGEAFRYLGDYYSTVETQRALKCYQRALSLNPEDSHSGESLCDLLDKEGKESLEVAVCQEASSKSSRAFWAFRRLGYLLVNQKKWSEAVQHLQHAIRGFPTSADLWEALGLAYQRLGMYTAAIKSYGRAMELEDSRVFAMVESGNIHLMLGSFRKGLEHFRQALEIYPQNLAAQYGLASGLLSMSKECINTGAFAWAASLLQEASEIVKACTISAGNISCIWKLHGDILLMYAKCFPWMEEGRIPEDDEDIFTTLLFNWKRTCYLAAECANTSYQRAMHLAPWLANAYTDVAIAVDMIFSLKESSKSDLNAWQLPEKMSIGSLLLEGDNMEFWVALGCLSGHNALKQHAFIRGLQLDVSLAVAWAYLGKLYRELNEKQLARQAFDKARSIDPSLALPWAGMSADLHAREAVSDEAYESCLRAVQIMPLAEFQIGLTKLAAVLGYLSSSQVYGAIWQAVRRAPYYPEAHNLNGLVSEARFDYPTAIASYRLARLVMRTSTCSIPKSHLTDVSMNLARVLSKAGNALDAVQELEGLKSEGLLDVEGLQIYALSLWQLGKNELALSAARELAALVSTMGHSSVASSISLICNLLYHISGMESAINSILKMPKELLQSSKVSFVVSAVHALVPSNHLESVVSSSRYLLSSQEEITEMHVLIALSKLVKHGSGTAIEMQSGACHLRKALHMYPNSTLIRNLLGYFLLSGGQWNSVHVANRCHTTTPGHSNEEGLRSGPEIFGAEVVACHATGSCNLNFCFPTCKSHGKRGAAAVQQMQRWLHQEPWNQNARYLLILNLLQQAREARYPQHLLIVLKRMIFSSLSGQIYLEESTYHRYRKFQLLLCASEINLQCQDIISCVSCAKDASQILLPDSYIFFAHLQLCRAHAANKNYVNLEEEYVKCLQLQTDYPIGWMSLKLIESRYNLHFDLNSSDLGFRESLMESEGSWNMWMAMYNLFRGLISAWAQDFLHAEEFISEACSLAVAESCLFLCHGVICMELARHHHQQYLSSAVRSLRRAQDSSVHLPFVSLLLAQAEASLGSKTKWEKNLSLEWLSWWPANEARRDLLPNAFACKTACEWIQTFFACQV</sequence>
<dbReference type="GO" id="GO:0006401">
    <property type="term" value="P:RNA catabolic process"/>
    <property type="evidence" value="ECO:0007669"/>
    <property type="project" value="InterPro"/>
</dbReference>
<dbReference type="InterPro" id="IPR011990">
    <property type="entry name" value="TPR-like_helical_dom_sf"/>
</dbReference>
<dbReference type="EMBL" id="BSYO01000017">
    <property type="protein sequence ID" value="GMH17265.1"/>
    <property type="molecule type" value="Genomic_DNA"/>
</dbReference>
<dbReference type="SUPFAM" id="SSF48452">
    <property type="entry name" value="TPR-like"/>
    <property type="match status" value="2"/>
</dbReference>
<evidence type="ECO:0000313" key="4">
    <source>
        <dbReference type="EMBL" id="GMH17265.1"/>
    </source>
</evidence>
<accession>A0AAD3XUX3</accession>
<feature type="repeat" description="TPR" evidence="3">
    <location>
        <begin position="421"/>
        <end position="454"/>
    </location>
</feature>
<evidence type="ECO:0008006" key="6">
    <source>
        <dbReference type="Google" id="ProtNLM"/>
    </source>
</evidence>
<dbReference type="PANTHER" id="PTHR15704:SF7">
    <property type="entry name" value="SUPERKILLER COMPLEX PROTEIN 3"/>
    <property type="match status" value="1"/>
</dbReference>
<keyword evidence="2 3" id="KW-0802">TPR repeat</keyword>
<proteinExistence type="predicted"/>
<organism evidence="4 5">
    <name type="scientific">Nepenthes gracilis</name>
    <name type="common">Slender pitcher plant</name>
    <dbReference type="NCBI Taxonomy" id="150966"/>
    <lineage>
        <taxon>Eukaryota</taxon>
        <taxon>Viridiplantae</taxon>
        <taxon>Streptophyta</taxon>
        <taxon>Embryophyta</taxon>
        <taxon>Tracheophyta</taxon>
        <taxon>Spermatophyta</taxon>
        <taxon>Magnoliopsida</taxon>
        <taxon>eudicotyledons</taxon>
        <taxon>Gunneridae</taxon>
        <taxon>Pentapetalae</taxon>
        <taxon>Caryophyllales</taxon>
        <taxon>Nepenthaceae</taxon>
        <taxon>Nepenthes</taxon>
    </lineage>
</organism>
<dbReference type="InterPro" id="IPR039226">
    <property type="entry name" value="Ski3/TTC37"/>
</dbReference>
<protein>
    <recommendedName>
        <fullName evidence="6">Tetratricopeptide repeat protein SKI3</fullName>
    </recommendedName>
</protein>
<gene>
    <name evidence="4" type="ORF">Nepgr_019106</name>
</gene>
<evidence type="ECO:0000256" key="2">
    <source>
        <dbReference type="ARBA" id="ARBA00022803"/>
    </source>
</evidence>
<evidence type="ECO:0000256" key="3">
    <source>
        <dbReference type="PROSITE-ProRule" id="PRU00339"/>
    </source>
</evidence>
<dbReference type="PROSITE" id="PS50005">
    <property type="entry name" value="TPR"/>
    <property type="match status" value="4"/>
</dbReference>
<feature type="repeat" description="TPR" evidence="3">
    <location>
        <begin position="163"/>
        <end position="196"/>
    </location>
</feature>
<keyword evidence="5" id="KW-1185">Reference proteome</keyword>
<name>A0AAD3XUX3_NEPGR</name>
<dbReference type="PANTHER" id="PTHR15704">
    <property type="entry name" value="SUPERKILLER 3 PROTEIN-RELATED"/>
    <property type="match status" value="1"/>
</dbReference>
<dbReference type="InterPro" id="IPR019734">
    <property type="entry name" value="TPR_rpt"/>
</dbReference>
<feature type="repeat" description="TPR" evidence="3">
    <location>
        <begin position="197"/>
        <end position="230"/>
    </location>
</feature>
<dbReference type="SMART" id="SM00028">
    <property type="entry name" value="TPR"/>
    <property type="match status" value="7"/>
</dbReference>
<keyword evidence="1" id="KW-0677">Repeat</keyword>
<evidence type="ECO:0000256" key="1">
    <source>
        <dbReference type="ARBA" id="ARBA00022737"/>
    </source>
</evidence>
<feature type="repeat" description="TPR" evidence="3">
    <location>
        <begin position="62"/>
        <end position="94"/>
    </location>
</feature>
<dbReference type="Pfam" id="PF13181">
    <property type="entry name" value="TPR_8"/>
    <property type="match status" value="1"/>
</dbReference>
<dbReference type="Proteomes" id="UP001279734">
    <property type="component" value="Unassembled WGS sequence"/>
</dbReference>
<comment type="caution">
    <text evidence="4">The sequence shown here is derived from an EMBL/GenBank/DDBJ whole genome shotgun (WGS) entry which is preliminary data.</text>
</comment>
<dbReference type="GO" id="GO:0055087">
    <property type="term" value="C:Ski complex"/>
    <property type="evidence" value="ECO:0007669"/>
    <property type="project" value="InterPro"/>
</dbReference>
<dbReference type="Gene3D" id="1.25.40.10">
    <property type="entry name" value="Tetratricopeptide repeat domain"/>
    <property type="match status" value="4"/>
</dbReference>
<reference evidence="4" key="1">
    <citation type="submission" date="2023-05" db="EMBL/GenBank/DDBJ databases">
        <title>Nepenthes gracilis genome sequencing.</title>
        <authorList>
            <person name="Fukushima K."/>
        </authorList>
    </citation>
    <scope>NUCLEOTIDE SEQUENCE</scope>
    <source>
        <strain evidence="4">SING2019-196</strain>
    </source>
</reference>